<dbReference type="PROSITE" id="PS51841">
    <property type="entry name" value="LTD"/>
    <property type="match status" value="1"/>
</dbReference>
<dbReference type="InterPro" id="IPR001279">
    <property type="entry name" value="Metallo-B-lactamas"/>
</dbReference>
<dbReference type="Gene3D" id="3.60.15.10">
    <property type="entry name" value="Ribonuclease Z/Hydroxyacylglutathione hydrolase-like"/>
    <property type="match status" value="1"/>
</dbReference>
<sequence>MLIDSGDWRNDGEYVLQYLKQHNITRIDHLVTSHADADHIGGNAAIINYYETQANGIGAVYDPGIASSSSTYQRYLDAVEQHDVTLYKTQAGDNIQFEGANVGVLAPPEPYLANQERNENSIVLKITYGKTSFLLPGDAAQQEEQYLLDQHGSALNSTVLYAGHHGSQSSTGDTFLDTVTPQAAIISSAYDSQYGHPHEETLNRLAARNIPTYWTAVHGNIVLESTGEQIAIKTQENAPTNPQSLRSASPVEPGATGPVTTRTTITAGDTDGPDTPATTIPATSTPTSSQPTAALQLTEVHADAVGDDANNLNDEYLVLKNTRNAPLDLSGWQIRDEADHSYTIPDGVTLQPGAHITVHTGSGDNTNTDLYWNSGQPVWNNGGDTVIVVDTEGTTVLRETYE</sequence>
<dbReference type="CDD" id="cd07731">
    <property type="entry name" value="ComA-like_MBL-fold"/>
    <property type="match status" value="1"/>
</dbReference>
<dbReference type="Proteomes" id="UP001501729">
    <property type="component" value="Unassembled WGS sequence"/>
</dbReference>
<evidence type="ECO:0000313" key="4">
    <source>
        <dbReference type="Proteomes" id="UP001501729"/>
    </source>
</evidence>
<dbReference type="Gene3D" id="2.60.40.1260">
    <property type="entry name" value="Lamin Tail domain"/>
    <property type="match status" value="1"/>
</dbReference>
<dbReference type="Pfam" id="PF00932">
    <property type="entry name" value="LTD"/>
    <property type="match status" value="1"/>
</dbReference>
<feature type="compositionally biased region" description="Polar residues" evidence="1">
    <location>
        <begin position="236"/>
        <end position="247"/>
    </location>
</feature>
<reference evidence="3 4" key="1">
    <citation type="journal article" date="2019" name="Int. J. Syst. Evol. Microbiol.">
        <title>The Global Catalogue of Microorganisms (GCM) 10K type strain sequencing project: providing services to taxonomists for standard genome sequencing and annotation.</title>
        <authorList>
            <consortium name="The Broad Institute Genomics Platform"/>
            <consortium name="The Broad Institute Genome Sequencing Center for Infectious Disease"/>
            <person name="Wu L."/>
            <person name="Ma J."/>
        </authorList>
    </citation>
    <scope>NUCLEOTIDE SEQUENCE [LARGE SCALE GENOMIC DNA]</scope>
    <source>
        <strain evidence="3 4">JCM 17504</strain>
    </source>
</reference>
<feature type="region of interest" description="Disordered" evidence="1">
    <location>
        <begin position="236"/>
        <end position="290"/>
    </location>
</feature>
<evidence type="ECO:0000313" key="3">
    <source>
        <dbReference type="EMBL" id="GAA5065566.1"/>
    </source>
</evidence>
<dbReference type="InterPro" id="IPR036415">
    <property type="entry name" value="Lamin_tail_dom_sf"/>
</dbReference>
<dbReference type="PANTHER" id="PTHR30619:SF1">
    <property type="entry name" value="RECOMBINATION PROTEIN 2"/>
    <property type="match status" value="1"/>
</dbReference>
<dbReference type="PANTHER" id="PTHR30619">
    <property type="entry name" value="DNA INTERNALIZATION/COMPETENCE PROTEIN COMEC/REC2"/>
    <property type="match status" value="1"/>
</dbReference>
<gene>
    <name evidence="3" type="ORF">GCM10025751_56630</name>
</gene>
<protein>
    <submittedName>
        <fullName evidence="3">Lamin tail domain-containing protein</fullName>
    </submittedName>
</protein>
<proteinExistence type="predicted"/>
<dbReference type="InterPro" id="IPR001322">
    <property type="entry name" value="Lamin_tail_dom"/>
</dbReference>
<name>A0AAV3URI3_9EURY</name>
<organism evidence="3 4">
    <name type="scientific">Haladaptatus pallidirubidus</name>
    <dbReference type="NCBI Taxonomy" id="1008152"/>
    <lineage>
        <taxon>Archaea</taxon>
        <taxon>Methanobacteriati</taxon>
        <taxon>Methanobacteriota</taxon>
        <taxon>Stenosarchaea group</taxon>
        <taxon>Halobacteria</taxon>
        <taxon>Halobacteriales</taxon>
        <taxon>Haladaptataceae</taxon>
        <taxon>Haladaptatus</taxon>
    </lineage>
</organism>
<feature type="domain" description="LTD" evidence="2">
    <location>
        <begin position="285"/>
        <end position="402"/>
    </location>
</feature>
<evidence type="ECO:0000259" key="2">
    <source>
        <dbReference type="PROSITE" id="PS51841"/>
    </source>
</evidence>
<dbReference type="SUPFAM" id="SSF56281">
    <property type="entry name" value="Metallo-hydrolase/oxidoreductase"/>
    <property type="match status" value="1"/>
</dbReference>
<dbReference type="InterPro" id="IPR035681">
    <property type="entry name" value="ComA-like_MBL"/>
</dbReference>
<dbReference type="SUPFAM" id="SSF74853">
    <property type="entry name" value="Lamin A/C globular tail domain"/>
    <property type="match status" value="1"/>
</dbReference>
<dbReference type="AlphaFoldDB" id="A0AAV3URI3"/>
<comment type="caution">
    <text evidence="3">The sequence shown here is derived from an EMBL/GenBank/DDBJ whole genome shotgun (WGS) entry which is preliminary data.</text>
</comment>
<keyword evidence="4" id="KW-1185">Reference proteome</keyword>
<feature type="compositionally biased region" description="Low complexity" evidence="1">
    <location>
        <begin position="260"/>
        <end position="290"/>
    </location>
</feature>
<dbReference type="EMBL" id="BAABKX010000030">
    <property type="protein sequence ID" value="GAA5065566.1"/>
    <property type="molecule type" value="Genomic_DNA"/>
</dbReference>
<dbReference type="InterPro" id="IPR036866">
    <property type="entry name" value="RibonucZ/Hydroxyglut_hydro"/>
</dbReference>
<dbReference type="InterPro" id="IPR052159">
    <property type="entry name" value="Competence_DNA_uptake"/>
</dbReference>
<accession>A0AAV3URI3</accession>
<evidence type="ECO:0000256" key="1">
    <source>
        <dbReference type="SAM" id="MobiDB-lite"/>
    </source>
</evidence>
<dbReference type="Pfam" id="PF00753">
    <property type="entry name" value="Lactamase_B"/>
    <property type="match status" value="1"/>
</dbReference>